<accession>A0A2V4B8G1</accession>
<reference evidence="1 2" key="1">
    <citation type="submission" date="2016-07" db="EMBL/GenBank/DDBJ databases">
        <title>Draft genome sequence of Prauserella muralis DSM 45305, isolated from a mould-covered wall in an indoor environment.</title>
        <authorList>
            <person name="Ruckert C."/>
            <person name="Albersmeier A."/>
            <person name="Jiang C.-L."/>
            <person name="Jiang Y."/>
            <person name="Kalinowski J."/>
            <person name="Schneider O."/>
            <person name="Winkler A."/>
            <person name="Zotchev S.B."/>
        </authorList>
    </citation>
    <scope>NUCLEOTIDE SEQUENCE [LARGE SCALE GENOMIC DNA]</scope>
    <source>
        <strain evidence="1 2">DSM 45305</strain>
    </source>
</reference>
<gene>
    <name evidence="1" type="ORF">BAY60_18905</name>
</gene>
<dbReference type="OrthoDB" id="3371391at2"/>
<protein>
    <submittedName>
        <fullName evidence="1">Uncharacterized protein</fullName>
    </submittedName>
</protein>
<dbReference type="RefSeq" id="WP_112282571.1">
    <property type="nucleotide sequence ID" value="NZ_MASW01000003.1"/>
</dbReference>
<comment type="caution">
    <text evidence="1">The sequence shown here is derived from an EMBL/GenBank/DDBJ whole genome shotgun (WGS) entry which is preliminary data.</text>
</comment>
<sequence length="111" mass="12240">MSHFPKSLIGLLEPDGRTFRARLCHSDGYPTCQVPALGVALHKYYDSDLDRLVQDILRHDWDFIAPDEATVDAQESAPGSRKAQPFAGVGYYLTGFDTAPRSAPSTRRSTA</sequence>
<keyword evidence="2" id="KW-1185">Reference proteome</keyword>
<name>A0A2V4B8G1_9PSEU</name>
<dbReference type="AlphaFoldDB" id="A0A2V4B8G1"/>
<evidence type="ECO:0000313" key="1">
    <source>
        <dbReference type="EMBL" id="PXY25445.1"/>
    </source>
</evidence>
<dbReference type="Proteomes" id="UP000249915">
    <property type="component" value="Unassembled WGS sequence"/>
</dbReference>
<organism evidence="1 2">
    <name type="scientific">Prauserella muralis</name>
    <dbReference type="NCBI Taxonomy" id="588067"/>
    <lineage>
        <taxon>Bacteria</taxon>
        <taxon>Bacillati</taxon>
        <taxon>Actinomycetota</taxon>
        <taxon>Actinomycetes</taxon>
        <taxon>Pseudonocardiales</taxon>
        <taxon>Pseudonocardiaceae</taxon>
        <taxon>Prauserella</taxon>
    </lineage>
</organism>
<proteinExistence type="predicted"/>
<evidence type="ECO:0000313" key="2">
    <source>
        <dbReference type="Proteomes" id="UP000249915"/>
    </source>
</evidence>
<dbReference type="EMBL" id="MASW01000003">
    <property type="protein sequence ID" value="PXY25445.1"/>
    <property type="molecule type" value="Genomic_DNA"/>
</dbReference>